<keyword evidence="13" id="KW-1185">Reference proteome</keyword>
<keyword evidence="6" id="KW-0238">DNA-binding</keyword>
<dbReference type="InterPro" id="IPR002197">
    <property type="entry name" value="HTH_Fis"/>
</dbReference>
<keyword evidence="2" id="KW-0547">Nucleotide-binding</keyword>
<organism evidence="12 14">
    <name type="scientific">Pseudodesulfovibrio indicus</name>
    <dbReference type="NCBI Taxonomy" id="1716143"/>
    <lineage>
        <taxon>Bacteria</taxon>
        <taxon>Pseudomonadati</taxon>
        <taxon>Thermodesulfobacteriota</taxon>
        <taxon>Desulfovibrionia</taxon>
        <taxon>Desulfovibrionales</taxon>
        <taxon>Desulfovibrionaceae</taxon>
    </lineage>
</organism>
<gene>
    <name evidence="11" type="ORF">AWY79_09090</name>
    <name evidence="12" type="ORF">EDC59_101698</name>
</gene>
<evidence type="ECO:0000256" key="2">
    <source>
        <dbReference type="ARBA" id="ARBA00022741"/>
    </source>
</evidence>
<dbReference type="Gene3D" id="1.10.8.60">
    <property type="match status" value="1"/>
</dbReference>
<dbReference type="PANTHER" id="PTHR32071:SF117">
    <property type="entry name" value="PTS-DEPENDENT DIHYDROXYACETONE KINASE OPERON REGULATORY PROTEIN-RELATED"/>
    <property type="match status" value="1"/>
</dbReference>
<evidence type="ECO:0000256" key="4">
    <source>
        <dbReference type="ARBA" id="ARBA00023012"/>
    </source>
</evidence>
<dbReference type="Proteomes" id="UP000295506">
    <property type="component" value="Unassembled WGS sequence"/>
</dbReference>
<dbReference type="Gene3D" id="1.10.10.60">
    <property type="entry name" value="Homeodomain-like"/>
    <property type="match status" value="1"/>
</dbReference>
<dbReference type="PRINTS" id="PR01590">
    <property type="entry name" value="HTHFIS"/>
</dbReference>
<evidence type="ECO:0000256" key="6">
    <source>
        <dbReference type="ARBA" id="ARBA00023125"/>
    </source>
</evidence>
<dbReference type="SUPFAM" id="SSF46689">
    <property type="entry name" value="Homeodomain-like"/>
    <property type="match status" value="1"/>
</dbReference>
<dbReference type="InterPro" id="IPR003593">
    <property type="entry name" value="AAA+_ATPase"/>
</dbReference>
<dbReference type="SMART" id="SM00382">
    <property type="entry name" value="AAA"/>
    <property type="match status" value="1"/>
</dbReference>
<proteinExistence type="predicted"/>
<dbReference type="PROSITE" id="PS50110">
    <property type="entry name" value="RESPONSE_REGULATORY"/>
    <property type="match status" value="1"/>
</dbReference>
<dbReference type="Gene3D" id="3.40.50.300">
    <property type="entry name" value="P-loop containing nucleotide triphosphate hydrolases"/>
    <property type="match status" value="1"/>
</dbReference>
<evidence type="ECO:0000313" key="14">
    <source>
        <dbReference type="Proteomes" id="UP000295506"/>
    </source>
</evidence>
<dbReference type="InterPro" id="IPR025943">
    <property type="entry name" value="Sigma_54_int_dom_ATP-bd_2"/>
</dbReference>
<evidence type="ECO:0000256" key="8">
    <source>
        <dbReference type="PROSITE-ProRule" id="PRU00169"/>
    </source>
</evidence>
<feature type="domain" description="Response regulatory" evidence="10">
    <location>
        <begin position="4"/>
        <end position="118"/>
    </location>
</feature>
<dbReference type="InterPro" id="IPR025662">
    <property type="entry name" value="Sigma_54_int_dom_ATP-bd_1"/>
</dbReference>
<dbReference type="GO" id="GO:0000160">
    <property type="term" value="P:phosphorelay signal transduction system"/>
    <property type="evidence" value="ECO:0007669"/>
    <property type="project" value="UniProtKB-KW"/>
</dbReference>
<keyword evidence="3" id="KW-0067">ATP-binding</keyword>
<dbReference type="InterPro" id="IPR025944">
    <property type="entry name" value="Sigma_54_int_dom_CS"/>
</dbReference>
<dbReference type="PROSITE" id="PS00688">
    <property type="entry name" value="SIGMA54_INTERACT_3"/>
    <property type="match status" value="1"/>
</dbReference>
<dbReference type="GO" id="GO:0006355">
    <property type="term" value="P:regulation of DNA-templated transcription"/>
    <property type="evidence" value="ECO:0007669"/>
    <property type="project" value="InterPro"/>
</dbReference>
<dbReference type="PANTHER" id="PTHR32071">
    <property type="entry name" value="TRANSCRIPTIONAL REGULATORY PROTEIN"/>
    <property type="match status" value="1"/>
</dbReference>
<sequence>MSGSILIVDDDKAHLSMLETIFSGWGYTATGAEDGADAIEEVRERSFDCVLMDVRMANIGGIEALQRIHEYNPSIPVIIMTAYSSVDVAVEAMKLGAYDYLTKPLNFDELRLVVERSLEHMSLAKENRSLKLKLSQDSRLGNIIGSSEVMLELTQMVETVAPTEATVLITGESGTGKELFARAIHDLSDRKDNELVTVNCAALTDTLLESELFGHEKGAFTGADKRREGRFMQANKGTIFLDEVGEVPMPMQAKLLRAIQEREIQRVGSDIPIHVDVRIIAATNRDLLDEVKEGKFREDLYYRLNVVNLTVPALVDRDGDVALLAKFFLDRFADKNRKKMKGFTPAAMNLLVKYPWPGNVRELENSIERAVILSVGDYITERDFPASIKDHFADVTDNPSMETMAGLSLDDIEKIAIIETLSTTKGNKSEAAKLLGITRTTLNNKIKKYEVEIEK</sequence>
<evidence type="ECO:0000259" key="10">
    <source>
        <dbReference type="PROSITE" id="PS50110"/>
    </source>
</evidence>
<dbReference type="Gene3D" id="3.40.50.2300">
    <property type="match status" value="1"/>
</dbReference>
<evidence type="ECO:0000256" key="5">
    <source>
        <dbReference type="ARBA" id="ARBA00023015"/>
    </source>
</evidence>
<dbReference type="AlphaFoldDB" id="A0A126QN57"/>
<dbReference type="Proteomes" id="UP000055611">
    <property type="component" value="Chromosome"/>
</dbReference>
<dbReference type="Pfam" id="PF25601">
    <property type="entry name" value="AAA_lid_14"/>
    <property type="match status" value="1"/>
</dbReference>
<dbReference type="FunFam" id="3.40.50.300:FF:000006">
    <property type="entry name" value="DNA-binding transcriptional regulator NtrC"/>
    <property type="match status" value="1"/>
</dbReference>
<dbReference type="GO" id="GO:0043565">
    <property type="term" value="F:sequence-specific DNA binding"/>
    <property type="evidence" value="ECO:0007669"/>
    <property type="project" value="InterPro"/>
</dbReference>
<dbReference type="InterPro" id="IPR027417">
    <property type="entry name" value="P-loop_NTPase"/>
</dbReference>
<dbReference type="OrthoDB" id="9763792at2"/>
<dbReference type="GO" id="GO:0005524">
    <property type="term" value="F:ATP binding"/>
    <property type="evidence" value="ECO:0007669"/>
    <property type="project" value="UniProtKB-KW"/>
</dbReference>
<keyword evidence="7" id="KW-0804">Transcription</keyword>
<dbReference type="FunFam" id="3.40.50.2300:FF:000018">
    <property type="entry name" value="DNA-binding transcriptional regulator NtrC"/>
    <property type="match status" value="1"/>
</dbReference>
<dbReference type="InterPro" id="IPR058031">
    <property type="entry name" value="AAA_lid_NorR"/>
</dbReference>
<dbReference type="EMBL" id="CP014206">
    <property type="protein sequence ID" value="AMK11259.1"/>
    <property type="molecule type" value="Genomic_DNA"/>
</dbReference>
<dbReference type="Pfam" id="PF00072">
    <property type="entry name" value="Response_reg"/>
    <property type="match status" value="1"/>
</dbReference>
<dbReference type="PROSITE" id="PS50045">
    <property type="entry name" value="SIGMA54_INTERACT_4"/>
    <property type="match status" value="1"/>
</dbReference>
<dbReference type="Pfam" id="PF00158">
    <property type="entry name" value="Sigma54_activat"/>
    <property type="match status" value="1"/>
</dbReference>
<dbReference type="InterPro" id="IPR002078">
    <property type="entry name" value="Sigma_54_int"/>
</dbReference>
<name>A0A126QN57_9BACT</name>
<evidence type="ECO:0000313" key="12">
    <source>
        <dbReference type="EMBL" id="TDT92292.1"/>
    </source>
</evidence>
<dbReference type="PROSITE" id="PS00676">
    <property type="entry name" value="SIGMA54_INTERACT_2"/>
    <property type="match status" value="1"/>
</dbReference>
<dbReference type="SUPFAM" id="SSF52540">
    <property type="entry name" value="P-loop containing nucleoside triphosphate hydrolases"/>
    <property type="match status" value="1"/>
</dbReference>
<dbReference type="SUPFAM" id="SSF52172">
    <property type="entry name" value="CheY-like"/>
    <property type="match status" value="1"/>
</dbReference>
<dbReference type="Pfam" id="PF02954">
    <property type="entry name" value="HTH_8"/>
    <property type="match status" value="1"/>
</dbReference>
<dbReference type="RefSeq" id="WP_066802718.1">
    <property type="nucleotide sequence ID" value="NZ_CP014206.1"/>
</dbReference>
<evidence type="ECO:0000256" key="3">
    <source>
        <dbReference type="ARBA" id="ARBA00022840"/>
    </source>
</evidence>
<evidence type="ECO:0000256" key="1">
    <source>
        <dbReference type="ARBA" id="ARBA00022553"/>
    </source>
</evidence>
<reference evidence="11 13" key="1">
    <citation type="journal article" date="2016" name="Front. Microbiol.">
        <title>Genome Sequence of the Piezophilic, Mesophilic Sulfate-Reducing Bacterium Desulfovibrio indicus J2T.</title>
        <authorList>
            <person name="Cao J."/>
            <person name="Maignien L."/>
            <person name="Shao Z."/>
            <person name="Alain K."/>
            <person name="Jebbar M."/>
        </authorList>
    </citation>
    <scope>NUCLEOTIDE SEQUENCE [LARGE SCALE GENOMIC DNA]</scope>
    <source>
        <strain evidence="11 13">J2</strain>
    </source>
</reference>
<feature type="domain" description="Sigma-54 factor interaction" evidence="9">
    <location>
        <begin position="143"/>
        <end position="372"/>
    </location>
</feature>
<dbReference type="CDD" id="cd00009">
    <property type="entry name" value="AAA"/>
    <property type="match status" value="1"/>
</dbReference>
<evidence type="ECO:0000313" key="13">
    <source>
        <dbReference type="Proteomes" id="UP000055611"/>
    </source>
</evidence>
<evidence type="ECO:0000259" key="9">
    <source>
        <dbReference type="PROSITE" id="PS50045"/>
    </source>
</evidence>
<dbReference type="InterPro" id="IPR009057">
    <property type="entry name" value="Homeodomain-like_sf"/>
</dbReference>
<reference evidence="12 14" key="2">
    <citation type="submission" date="2019-03" db="EMBL/GenBank/DDBJ databases">
        <title>Genomic Encyclopedia of Type Strains, Phase IV (KMG-IV): sequencing the most valuable type-strain genomes for metagenomic binning, comparative biology and taxonomic classification.</title>
        <authorList>
            <person name="Goeker M."/>
        </authorList>
    </citation>
    <scope>NUCLEOTIDE SEQUENCE [LARGE SCALE GENOMIC DNA]</scope>
    <source>
        <strain evidence="12 14">DSM 101483</strain>
    </source>
</reference>
<dbReference type="InterPro" id="IPR001789">
    <property type="entry name" value="Sig_transdc_resp-reg_receiver"/>
</dbReference>
<keyword evidence="4" id="KW-0902">Two-component regulatory system</keyword>
<keyword evidence="5" id="KW-0805">Transcription regulation</keyword>
<protein>
    <submittedName>
        <fullName evidence="11">Transcriptional regulator</fullName>
    </submittedName>
    <submittedName>
        <fullName evidence="12">Two-component system response regulator HydG</fullName>
    </submittedName>
</protein>
<accession>A0A126QN57</accession>
<dbReference type="KEGG" id="dej:AWY79_09090"/>
<evidence type="ECO:0000256" key="7">
    <source>
        <dbReference type="ARBA" id="ARBA00023163"/>
    </source>
</evidence>
<feature type="modified residue" description="4-aspartylphosphate" evidence="8">
    <location>
        <position position="53"/>
    </location>
</feature>
<dbReference type="SMART" id="SM00448">
    <property type="entry name" value="REC"/>
    <property type="match status" value="1"/>
</dbReference>
<keyword evidence="1 8" id="KW-0597">Phosphoprotein</keyword>
<dbReference type="InterPro" id="IPR011006">
    <property type="entry name" value="CheY-like_superfamily"/>
</dbReference>
<evidence type="ECO:0000313" key="11">
    <source>
        <dbReference type="EMBL" id="AMK11259.1"/>
    </source>
</evidence>
<dbReference type="PROSITE" id="PS00675">
    <property type="entry name" value="SIGMA54_INTERACT_1"/>
    <property type="match status" value="1"/>
</dbReference>
<dbReference type="EMBL" id="SOBK01000001">
    <property type="protein sequence ID" value="TDT92292.1"/>
    <property type="molecule type" value="Genomic_DNA"/>
</dbReference>